<protein>
    <submittedName>
        <fullName evidence="1">Uncharacterized protein</fullName>
    </submittedName>
</protein>
<comment type="caution">
    <text evidence="1">The sequence shown here is derived from an EMBL/GenBank/DDBJ whole genome shotgun (WGS) entry which is preliminary data.</text>
</comment>
<evidence type="ECO:0000313" key="2">
    <source>
        <dbReference type="Proteomes" id="UP000824176"/>
    </source>
</evidence>
<reference evidence="1" key="1">
    <citation type="journal article" date="2021" name="PeerJ">
        <title>Extensive microbial diversity within the chicken gut microbiome revealed by metagenomics and culture.</title>
        <authorList>
            <person name="Gilroy R."/>
            <person name="Ravi A."/>
            <person name="Getino M."/>
            <person name="Pursley I."/>
            <person name="Horton D.L."/>
            <person name="Alikhan N.F."/>
            <person name="Baker D."/>
            <person name="Gharbi K."/>
            <person name="Hall N."/>
            <person name="Watson M."/>
            <person name="Adriaenssens E.M."/>
            <person name="Foster-Nyarko E."/>
            <person name="Jarju S."/>
            <person name="Secka A."/>
            <person name="Antonio M."/>
            <person name="Oren A."/>
            <person name="Chaudhuri R.R."/>
            <person name="La Ragione R."/>
            <person name="Hildebrand F."/>
            <person name="Pallen M.J."/>
        </authorList>
    </citation>
    <scope>NUCLEOTIDE SEQUENCE</scope>
    <source>
        <strain evidence="1">ChiW4-1371</strain>
    </source>
</reference>
<organism evidence="1 2">
    <name type="scientific">Candidatus Mucispirillum faecigallinarum</name>
    <dbReference type="NCBI Taxonomy" id="2838699"/>
    <lineage>
        <taxon>Bacteria</taxon>
        <taxon>Pseudomonadati</taxon>
        <taxon>Deferribacterota</taxon>
        <taxon>Deferribacteres</taxon>
        <taxon>Deferribacterales</taxon>
        <taxon>Mucispirillaceae</taxon>
        <taxon>Mucispirillum</taxon>
    </lineage>
</organism>
<accession>A0A9D2GVT0</accession>
<gene>
    <name evidence="1" type="ORF">H9804_06950</name>
</gene>
<proteinExistence type="predicted"/>
<dbReference type="EMBL" id="DXAQ01000107">
    <property type="protein sequence ID" value="HIZ89665.1"/>
    <property type="molecule type" value="Genomic_DNA"/>
</dbReference>
<dbReference type="Proteomes" id="UP000824176">
    <property type="component" value="Unassembled WGS sequence"/>
</dbReference>
<evidence type="ECO:0000313" key="1">
    <source>
        <dbReference type="EMBL" id="HIZ89665.1"/>
    </source>
</evidence>
<reference evidence="1" key="2">
    <citation type="submission" date="2021-04" db="EMBL/GenBank/DDBJ databases">
        <authorList>
            <person name="Gilroy R."/>
        </authorList>
    </citation>
    <scope>NUCLEOTIDE SEQUENCE</scope>
    <source>
        <strain evidence="1">ChiW4-1371</strain>
    </source>
</reference>
<name>A0A9D2GVT0_9BACT</name>
<dbReference type="AlphaFoldDB" id="A0A9D2GVT0"/>
<sequence length="342" mass="38108">MDMIISAYQNNMQPNDLKSGDIVYAASAKAGRNGSYILNINGRNVEATSKDLLFGNGLKLMVVKTSPLEVELLKQNNINLLNTGDKVSAKIISSNNGLFSVEIGGKTYQSNIISNPSSAKILAEVIKTEPVLTLKEVNISPKLMSLAVMAKEISTFNQKEIVNILKDFGAVHLTSFLADDIKKTLRNSGQFFENKVLKGASLDGDMKLAAYVQQNSQAESAINKMQIANALMSSDFFSFFENEELDFDDGVMRFVKNSNGTYSAFIKLNFTKIGETVISVTRHYENSYLITVRSKVNITAELSRLRIKNCKVVWREMQDKDLEFFEIKRENLTGMNGFERIG</sequence>